<comment type="similarity">
    <text evidence="2 5">Belongs to the ETF beta-subunit/FixA family.</text>
</comment>
<evidence type="ECO:0000256" key="1">
    <source>
        <dbReference type="ARBA" id="ARBA00004305"/>
    </source>
</evidence>
<dbReference type="CDD" id="cd01714">
    <property type="entry name" value="ETF_beta"/>
    <property type="match status" value="1"/>
</dbReference>
<dbReference type="SUPFAM" id="SSF52402">
    <property type="entry name" value="Adenine nucleotide alpha hydrolases-like"/>
    <property type="match status" value="1"/>
</dbReference>
<evidence type="ECO:0000313" key="8">
    <source>
        <dbReference type="Proteomes" id="UP000224006"/>
    </source>
</evidence>
<dbReference type="PIRSF" id="PIRSF000090">
    <property type="entry name" value="Beta-ETF"/>
    <property type="match status" value="1"/>
</dbReference>
<evidence type="ECO:0000256" key="2">
    <source>
        <dbReference type="ARBA" id="ARBA00007557"/>
    </source>
</evidence>
<dbReference type="GO" id="GO:0033539">
    <property type="term" value="P:fatty acid beta-oxidation using acyl-CoA dehydrogenase"/>
    <property type="evidence" value="ECO:0007669"/>
    <property type="project" value="TreeGrafter"/>
</dbReference>
<dbReference type="Gene3D" id="3.40.50.620">
    <property type="entry name" value="HUPs"/>
    <property type="match status" value="1"/>
</dbReference>
<dbReference type="KEGG" id="bbes:BESB_085550"/>
<keyword evidence="3 5" id="KW-0813">Transport</keyword>
<dbReference type="AlphaFoldDB" id="A0A2A9MBR9"/>
<dbReference type="OrthoDB" id="276685at2759"/>
<keyword evidence="8" id="KW-1185">Reference proteome</keyword>
<dbReference type="RefSeq" id="XP_029217365.1">
    <property type="nucleotide sequence ID" value="XM_029366905.1"/>
</dbReference>
<evidence type="ECO:0000313" key="7">
    <source>
        <dbReference type="EMBL" id="PFH33356.1"/>
    </source>
</evidence>
<comment type="function">
    <text evidence="5">The electron transfer flavoprotein serves as a specific electron acceptor for several dehydrogenases, including five acyl-CoA dehydrogenases, glutaryl-CoA and sarcosine dehydrogenase. It transfers the electrons to the main mitochondrial respiratory chain via ETF-ubiquinone oxidoreductase (ETF dehydrogenase).</text>
</comment>
<dbReference type="PROSITE" id="PS01065">
    <property type="entry name" value="ETF_BETA"/>
    <property type="match status" value="1"/>
</dbReference>
<evidence type="ECO:0000259" key="6">
    <source>
        <dbReference type="SMART" id="SM00893"/>
    </source>
</evidence>
<dbReference type="EMBL" id="NWUJ01000009">
    <property type="protein sequence ID" value="PFH33356.1"/>
    <property type="molecule type" value="Genomic_DNA"/>
</dbReference>
<keyword evidence="4 5" id="KW-0249">Electron transport</keyword>
<protein>
    <recommendedName>
        <fullName evidence="5">Electron transfer flavoprotein subunit beta</fullName>
        <shortName evidence="5">Beta-ETF</shortName>
    </recommendedName>
</protein>
<dbReference type="GO" id="GO:0005759">
    <property type="term" value="C:mitochondrial matrix"/>
    <property type="evidence" value="ECO:0007669"/>
    <property type="project" value="UniProtKB-SubCell"/>
</dbReference>
<dbReference type="GeneID" id="40313481"/>
<evidence type="ECO:0000256" key="3">
    <source>
        <dbReference type="ARBA" id="ARBA00022448"/>
    </source>
</evidence>
<name>A0A2A9MBR9_BESBE</name>
<dbReference type="STRING" id="94643.A0A2A9MBR9"/>
<organism evidence="7 8">
    <name type="scientific">Besnoitia besnoiti</name>
    <name type="common">Apicomplexan protozoan</name>
    <dbReference type="NCBI Taxonomy" id="94643"/>
    <lineage>
        <taxon>Eukaryota</taxon>
        <taxon>Sar</taxon>
        <taxon>Alveolata</taxon>
        <taxon>Apicomplexa</taxon>
        <taxon>Conoidasida</taxon>
        <taxon>Coccidia</taxon>
        <taxon>Eucoccidiorida</taxon>
        <taxon>Eimeriorina</taxon>
        <taxon>Sarcocystidae</taxon>
        <taxon>Besnoitia</taxon>
    </lineage>
</organism>
<comment type="caution">
    <text evidence="7">The sequence shown here is derived from an EMBL/GenBank/DDBJ whole genome shotgun (WGS) entry which is preliminary data.</text>
</comment>
<comment type="subunit">
    <text evidence="5">Heterodimer of an alpha and a beta subunit.</text>
</comment>
<reference evidence="7 8" key="1">
    <citation type="submission" date="2017-09" db="EMBL/GenBank/DDBJ databases">
        <title>Genome sequencing of Besnoitia besnoiti strain Bb-Ger1.</title>
        <authorList>
            <person name="Schares G."/>
            <person name="Venepally P."/>
            <person name="Lorenzi H.A."/>
        </authorList>
    </citation>
    <scope>NUCLEOTIDE SEQUENCE [LARGE SCALE GENOMIC DNA]</scope>
    <source>
        <strain evidence="7 8">Bb-Ger1</strain>
    </source>
</reference>
<evidence type="ECO:0000256" key="4">
    <source>
        <dbReference type="ARBA" id="ARBA00022982"/>
    </source>
</evidence>
<keyword evidence="5" id="KW-0496">Mitochondrion</keyword>
<gene>
    <name evidence="7" type="ORF">BESB_085550</name>
</gene>
<feature type="domain" description="Electron transfer flavoprotein alpha/beta-subunit N-terminal" evidence="6">
    <location>
        <begin position="28"/>
        <end position="253"/>
    </location>
</feature>
<dbReference type="InterPro" id="IPR014729">
    <property type="entry name" value="Rossmann-like_a/b/a_fold"/>
</dbReference>
<accession>A0A2A9MBR9</accession>
<proteinExistence type="inferred from homology"/>
<dbReference type="PANTHER" id="PTHR21294">
    <property type="entry name" value="ELECTRON TRANSFER FLAVOPROTEIN BETA-SUBUNIT"/>
    <property type="match status" value="1"/>
</dbReference>
<dbReference type="Proteomes" id="UP000224006">
    <property type="component" value="Chromosome VIII"/>
</dbReference>
<dbReference type="PANTHER" id="PTHR21294:SF8">
    <property type="entry name" value="ELECTRON TRANSFER FLAVOPROTEIN SUBUNIT BETA"/>
    <property type="match status" value="1"/>
</dbReference>
<sequence length="295" mass="32588">MKGILGTAVVCVKRTLDFAIKPQLDPGRKAMRTEGLKHSINPFCEIAVEEAVRLKEQGLVQRIVAVSVGGPGAPQPQQDVLRHALAMGADEAVLIQSPFKPDLHLQTLPTAKILRSFVKSRRGQLVLLGKQSTDGDNQQVPQLLAGLLGWPQATCLFKLEVSAVPDRLLEALEGNERLPEEEKQRRLEKHRAKVLLATREIDGGLQTVRLAPPAVLSCDLRLNTPRFVTLPNLMKAKKKPIPVLDASKLVSESDLKPRLEILRVEEPPRRAPGRRVANVDELIERLITEAKVIHS</sequence>
<dbReference type="InterPro" id="IPR033948">
    <property type="entry name" value="ETF_beta_N"/>
</dbReference>
<dbReference type="InterPro" id="IPR000049">
    <property type="entry name" value="ET-Flavoprotein_bsu_CS"/>
</dbReference>
<dbReference type="Pfam" id="PF01012">
    <property type="entry name" value="ETF"/>
    <property type="match status" value="1"/>
</dbReference>
<dbReference type="GO" id="GO:0009055">
    <property type="term" value="F:electron transfer activity"/>
    <property type="evidence" value="ECO:0007669"/>
    <property type="project" value="InterPro"/>
</dbReference>
<dbReference type="VEuPathDB" id="ToxoDB:BESB_085550"/>
<dbReference type="GO" id="GO:0009063">
    <property type="term" value="P:amino acid catabolic process"/>
    <property type="evidence" value="ECO:0007669"/>
    <property type="project" value="TreeGrafter"/>
</dbReference>
<dbReference type="SMART" id="SM00893">
    <property type="entry name" value="ETF"/>
    <property type="match status" value="1"/>
</dbReference>
<dbReference type="InterPro" id="IPR014730">
    <property type="entry name" value="ETF_a/b_N"/>
</dbReference>
<dbReference type="InterPro" id="IPR012255">
    <property type="entry name" value="ETF_b"/>
</dbReference>
<comment type="subcellular location">
    <subcellularLocation>
        <location evidence="1 5">Mitochondrion matrix</location>
    </subcellularLocation>
</comment>
<evidence type="ECO:0000256" key="5">
    <source>
        <dbReference type="PIRNR" id="PIRNR000090"/>
    </source>
</evidence>